<dbReference type="EMBL" id="AZFV01000030">
    <property type="protein sequence ID" value="KRM14841.1"/>
    <property type="molecule type" value="Genomic_DNA"/>
</dbReference>
<dbReference type="RefSeq" id="WP_057892892.1">
    <property type="nucleotide sequence ID" value="NZ_AZFV01000030.1"/>
</dbReference>
<name>A0A0R1WGF4_9LACO</name>
<feature type="transmembrane region" description="Helical" evidence="1">
    <location>
        <begin position="169"/>
        <end position="192"/>
    </location>
</feature>
<keyword evidence="1" id="KW-1133">Transmembrane helix</keyword>
<dbReference type="Proteomes" id="UP000051302">
    <property type="component" value="Unassembled WGS sequence"/>
</dbReference>
<evidence type="ECO:0000256" key="1">
    <source>
        <dbReference type="SAM" id="Phobius"/>
    </source>
</evidence>
<feature type="transmembrane region" description="Helical" evidence="1">
    <location>
        <begin position="198"/>
        <end position="219"/>
    </location>
</feature>
<evidence type="ECO:0000313" key="3">
    <source>
        <dbReference type="Proteomes" id="UP000051302"/>
    </source>
</evidence>
<feature type="transmembrane region" description="Helical" evidence="1">
    <location>
        <begin position="45"/>
        <end position="69"/>
    </location>
</feature>
<proteinExistence type="predicted"/>
<dbReference type="AlphaFoldDB" id="A0A0R1WGF4"/>
<organism evidence="2 3">
    <name type="scientific">Companilactobacillus nantensis DSM 16982</name>
    <dbReference type="NCBI Taxonomy" id="1423774"/>
    <lineage>
        <taxon>Bacteria</taxon>
        <taxon>Bacillati</taxon>
        <taxon>Bacillota</taxon>
        <taxon>Bacilli</taxon>
        <taxon>Lactobacillales</taxon>
        <taxon>Lactobacillaceae</taxon>
        <taxon>Companilactobacillus</taxon>
    </lineage>
</organism>
<keyword evidence="1" id="KW-0812">Transmembrane</keyword>
<gene>
    <name evidence="2" type="ORF">FD31_GL001608</name>
</gene>
<accession>A0A0R1WGF4</accession>
<reference evidence="2 3" key="1">
    <citation type="journal article" date="2015" name="Genome Announc.">
        <title>Expanding the biotechnology potential of lactobacilli through comparative genomics of 213 strains and associated genera.</title>
        <authorList>
            <person name="Sun Z."/>
            <person name="Harris H.M."/>
            <person name="McCann A."/>
            <person name="Guo C."/>
            <person name="Argimon S."/>
            <person name="Zhang W."/>
            <person name="Yang X."/>
            <person name="Jeffery I.B."/>
            <person name="Cooney J.C."/>
            <person name="Kagawa T.F."/>
            <person name="Liu W."/>
            <person name="Song Y."/>
            <person name="Salvetti E."/>
            <person name="Wrobel A."/>
            <person name="Rasinkangas P."/>
            <person name="Parkhill J."/>
            <person name="Rea M.C."/>
            <person name="O'Sullivan O."/>
            <person name="Ritari J."/>
            <person name="Douillard F.P."/>
            <person name="Paul Ross R."/>
            <person name="Yang R."/>
            <person name="Briner A.E."/>
            <person name="Felis G.E."/>
            <person name="de Vos W.M."/>
            <person name="Barrangou R."/>
            <person name="Klaenhammer T.R."/>
            <person name="Caufield P.W."/>
            <person name="Cui Y."/>
            <person name="Zhang H."/>
            <person name="O'Toole P.W."/>
        </authorList>
    </citation>
    <scope>NUCLEOTIDE SEQUENCE [LARGE SCALE GENOMIC DNA]</scope>
    <source>
        <strain evidence="2 3">DSM 16982</strain>
    </source>
</reference>
<dbReference type="PATRIC" id="fig|1423774.3.peg.1664"/>
<comment type="caution">
    <text evidence="2">The sequence shown here is derived from an EMBL/GenBank/DDBJ whole genome shotgun (WGS) entry which is preliminary data.</text>
</comment>
<keyword evidence="3" id="KW-1185">Reference proteome</keyword>
<sequence>MTFWIKLMEILRYWKSNITEMSTSFKNFQSRVKYYSSELTDTIKFIIKTVLTLTVIYFILLFITSKIFYDDKEVYLFMRLLIRILVTIPFLLILINMGEDGTLKSFGRKILFTIGFIDDPSHPVYPTPIQNSHKQKINISLKKKFITLLISLKSKIKILWPSIKDIFEIIFWIIFILEIIFFILVTFFSNFFAFDDNIYTLSGITMLILFFIPIPILILKYATKSYSKSLIRAIAFILGNK</sequence>
<evidence type="ECO:0000313" key="2">
    <source>
        <dbReference type="EMBL" id="KRM14841.1"/>
    </source>
</evidence>
<protein>
    <submittedName>
        <fullName evidence="2">Uncharacterized protein</fullName>
    </submittedName>
</protein>
<keyword evidence="1" id="KW-0472">Membrane</keyword>
<feature type="transmembrane region" description="Helical" evidence="1">
    <location>
        <begin position="75"/>
        <end position="95"/>
    </location>
</feature>